<organism evidence="2 3">
    <name type="scientific">Gnathostoma spinigerum</name>
    <dbReference type="NCBI Taxonomy" id="75299"/>
    <lineage>
        <taxon>Eukaryota</taxon>
        <taxon>Metazoa</taxon>
        <taxon>Ecdysozoa</taxon>
        <taxon>Nematoda</taxon>
        <taxon>Chromadorea</taxon>
        <taxon>Rhabditida</taxon>
        <taxon>Spirurina</taxon>
        <taxon>Gnathostomatomorpha</taxon>
        <taxon>Gnathostomatoidea</taxon>
        <taxon>Gnathostomatidae</taxon>
        <taxon>Gnathostoma</taxon>
    </lineage>
</organism>
<comment type="caution">
    <text evidence="2">The sequence shown here is derived from an EMBL/GenBank/DDBJ whole genome shotgun (WGS) entry which is preliminary data.</text>
</comment>
<evidence type="ECO:0000313" key="3">
    <source>
        <dbReference type="Proteomes" id="UP001608902"/>
    </source>
</evidence>
<feature type="region of interest" description="Disordered" evidence="1">
    <location>
        <begin position="1"/>
        <end position="32"/>
    </location>
</feature>
<feature type="compositionally biased region" description="Basic residues" evidence="1">
    <location>
        <begin position="1"/>
        <end position="10"/>
    </location>
</feature>
<feature type="compositionally biased region" description="Polar residues" evidence="1">
    <location>
        <begin position="12"/>
        <end position="25"/>
    </location>
</feature>
<feature type="compositionally biased region" description="Acidic residues" evidence="1">
    <location>
        <begin position="265"/>
        <end position="336"/>
    </location>
</feature>
<accession>A0ABD6EJZ3</accession>
<proteinExistence type="predicted"/>
<evidence type="ECO:0000313" key="2">
    <source>
        <dbReference type="EMBL" id="MFH4979527.1"/>
    </source>
</evidence>
<sequence length="402" mass="45049">MGRRHSHKGPRSTETPAVNGKANSSAKKDVHEKILEGIEAENSAFSVFKNSEKANTAEGDLSARAGNQTGKLLASEARKKKKRNDGLNEKPRILAYPGYKRSPKKAKKRMSDGSKPNESNIVEDCSVPNGDSSKRKRKKRRAEPTESESGSFDSSTIKRSKGAKPFNVLSSVVMAAESSKADKNSSKVVHKKTFKKVINGKVVEYVNETEVQNPPKDERRNKMNKEILESQNDEEEPIIFEDVQLVDVGGNENLSQSVSDHYDVENEGEVESIEGEEVEDEDSETEDETEEDENEGELEGMEFIDDEAVECSDAEEEDEGEEEEDDDDDEDEEEEAEATKVADMNEFIEEHCIIYGPKDCKDSQKTIDFSDMPFSKFPNSVQNAMDAWSWITSPCEVKEFFE</sequence>
<name>A0ABD6EJZ3_9BILA</name>
<reference evidence="2 3" key="1">
    <citation type="submission" date="2024-08" db="EMBL/GenBank/DDBJ databases">
        <title>Gnathostoma spinigerum genome.</title>
        <authorList>
            <person name="Gonzalez-Bertolin B."/>
            <person name="Monzon S."/>
            <person name="Zaballos A."/>
            <person name="Jimenez P."/>
            <person name="Dekumyoy P."/>
            <person name="Varona S."/>
            <person name="Cuesta I."/>
            <person name="Sumanam S."/>
            <person name="Adisakwattana P."/>
            <person name="Gasser R.B."/>
            <person name="Hernandez-Gonzalez A."/>
            <person name="Young N.D."/>
            <person name="Perteguer M.J."/>
        </authorList>
    </citation>
    <scope>NUCLEOTIDE SEQUENCE [LARGE SCALE GENOMIC DNA]</scope>
    <source>
        <strain evidence="2">AL3</strain>
        <tissue evidence="2">Liver</tissue>
    </source>
</reference>
<feature type="region of interest" description="Disordered" evidence="1">
    <location>
        <begin position="56"/>
        <end position="165"/>
    </location>
</feature>
<gene>
    <name evidence="2" type="ORF">AB6A40_006236</name>
</gene>
<feature type="region of interest" description="Disordered" evidence="1">
    <location>
        <begin position="250"/>
        <end position="345"/>
    </location>
</feature>
<dbReference type="EMBL" id="JBGFUD010004306">
    <property type="protein sequence ID" value="MFH4979527.1"/>
    <property type="molecule type" value="Genomic_DNA"/>
</dbReference>
<keyword evidence="3" id="KW-1185">Reference proteome</keyword>
<evidence type="ECO:0000256" key="1">
    <source>
        <dbReference type="SAM" id="MobiDB-lite"/>
    </source>
</evidence>
<dbReference type="Proteomes" id="UP001608902">
    <property type="component" value="Unassembled WGS sequence"/>
</dbReference>
<protein>
    <submittedName>
        <fullName evidence="2">Uncharacterized protein</fullName>
    </submittedName>
</protein>
<dbReference type="AlphaFoldDB" id="A0ABD6EJZ3"/>
<feature type="compositionally biased region" description="Polar residues" evidence="1">
    <location>
        <begin position="147"/>
        <end position="157"/>
    </location>
</feature>